<evidence type="ECO:0000313" key="1">
    <source>
        <dbReference type="EMBL" id="KAJ6989602.1"/>
    </source>
</evidence>
<dbReference type="EMBL" id="JAQIZT010000007">
    <property type="protein sequence ID" value="KAJ6989602.1"/>
    <property type="molecule type" value="Genomic_DNA"/>
</dbReference>
<gene>
    <name evidence="1" type="ORF">NC653_018163</name>
</gene>
<comment type="caution">
    <text evidence="1">The sequence shown here is derived from an EMBL/GenBank/DDBJ whole genome shotgun (WGS) entry which is preliminary data.</text>
</comment>
<protein>
    <submittedName>
        <fullName evidence="1">Uncharacterized protein</fullName>
    </submittedName>
</protein>
<organism evidence="1 2">
    <name type="scientific">Populus alba x Populus x berolinensis</name>
    <dbReference type="NCBI Taxonomy" id="444605"/>
    <lineage>
        <taxon>Eukaryota</taxon>
        <taxon>Viridiplantae</taxon>
        <taxon>Streptophyta</taxon>
        <taxon>Embryophyta</taxon>
        <taxon>Tracheophyta</taxon>
        <taxon>Spermatophyta</taxon>
        <taxon>Magnoliopsida</taxon>
        <taxon>eudicotyledons</taxon>
        <taxon>Gunneridae</taxon>
        <taxon>Pentapetalae</taxon>
        <taxon>rosids</taxon>
        <taxon>fabids</taxon>
        <taxon>Malpighiales</taxon>
        <taxon>Salicaceae</taxon>
        <taxon>Saliceae</taxon>
        <taxon>Populus</taxon>
    </lineage>
</organism>
<accession>A0AAD6QFU3</accession>
<dbReference type="AlphaFoldDB" id="A0AAD6QFU3"/>
<proteinExistence type="predicted"/>
<evidence type="ECO:0000313" key="2">
    <source>
        <dbReference type="Proteomes" id="UP001164929"/>
    </source>
</evidence>
<sequence length="82" mass="9096">MEMIVSLLKGKFNILDAGGVILLTGSVVGLERKDFGAVLGLLHFVCVKLVGEEDREWNELDMMLASLTDIYPQIERGIEDTE</sequence>
<keyword evidence="2" id="KW-1185">Reference proteome</keyword>
<reference evidence="1" key="1">
    <citation type="journal article" date="2023" name="Mol. Ecol. Resour.">
        <title>Chromosome-level genome assembly of a triploid poplar Populus alba 'Berolinensis'.</title>
        <authorList>
            <person name="Chen S."/>
            <person name="Yu Y."/>
            <person name="Wang X."/>
            <person name="Wang S."/>
            <person name="Zhang T."/>
            <person name="Zhou Y."/>
            <person name="He R."/>
            <person name="Meng N."/>
            <person name="Wang Y."/>
            <person name="Liu W."/>
            <person name="Liu Z."/>
            <person name="Liu J."/>
            <person name="Guo Q."/>
            <person name="Huang H."/>
            <person name="Sederoff R.R."/>
            <person name="Wang G."/>
            <person name="Qu G."/>
            <person name="Chen S."/>
        </authorList>
    </citation>
    <scope>NUCLEOTIDE SEQUENCE</scope>
    <source>
        <strain evidence="1">SC-2020</strain>
    </source>
</reference>
<dbReference type="Proteomes" id="UP001164929">
    <property type="component" value="Chromosome 7"/>
</dbReference>
<name>A0AAD6QFU3_9ROSI</name>